<dbReference type="Proteomes" id="UP000324222">
    <property type="component" value="Unassembled WGS sequence"/>
</dbReference>
<organism evidence="2 3">
    <name type="scientific">Portunus trituberculatus</name>
    <name type="common">Swimming crab</name>
    <name type="synonym">Neptunus trituberculatus</name>
    <dbReference type="NCBI Taxonomy" id="210409"/>
    <lineage>
        <taxon>Eukaryota</taxon>
        <taxon>Metazoa</taxon>
        <taxon>Ecdysozoa</taxon>
        <taxon>Arthropoda</taxon>
        <taxon>Crustacea</taxon>
        <taxon>Multicrustacea</taxon>
        <taxon>Malacostraca</taxon>
        <taxon>Eumalacostraca</taxon>
        <taxon>Eucarida</taxon>
        <taxon>Decapoda</taxon>
        <taxon>Pleocyemata</taxon>
        <taxon>Brachyura</taxon>
        <taxon>Eubrachyura</taxon>
        <taxon>Portunoidea</taxon>
        <taxon>Portunidae</taxon>
        <taxon>Portuninae</taxon>
        <taxon>Portunus</taxon>
    </lineage>
</organism>
<proteinExistence type="predicted"/>
<accession>A0A5B7I523</accession>
<evidence type="ECO:0000256" key="1">
    <source>
        <dbReference type="SAM" id="MobiDB-lite"/>
    </source>
</evidence>
<sequence length="65" mass="7210">MTEESRWHTGSGSATTTIAAINNTKNKQETSTAHHDTFLHHTHVLDGGTQILRDVLLYGGFLYVK</sequence>
<keyword evidence="3" id="KW-1185">Reference proteome</keyword>
<feature type="region of interest" description="Disordered" evidence="1">
    <location>
        <begin position="1"/>
        <end position="32"/>
    </location>
</feature>
<protein>
    <submittedName>
        <fullName evidence="2">Uncharacterized protein</fullName>
    </submittedName>
</protein>
<reference evidence="2 3" key="1">
    <citation type="submission" date="2019-05" db="EMBL/GenBank/DDBJ databases">
        <title>Another draft genome of Portunus trituberculatus and its Hox gene families provides insights of decapod evolution.</title>
        <authorList>
            <person name="Jeong J.-H."/>
            <person name="Song I."/>
            <person name="Kim S."/>
            <person name="Choi T."/>
            <person name="Kim D."/>
            <person name="Ryu S."/>
            <person name="Kim W."/>
        </authorList>
    </citation>
    <scope>NUCLEOTIDE SEQUENCE [LARGE SCALE GENOMIC DNA]</scope>
    <source>
        <tissue evidence="2">Muscle</tissue>
    </source>
</reference>
<name>A0A5B7I523_PORTR</name>
<evidence type="ECO:0000313" key="3">
    <source>
        <dbReference type="Proteomes" id="UP000324222"/>
    </source>
</evidence>
<comment type="caution">
    <text evidence="2">The sequence shown here is derived from an EMBL/GenBank/DDBJ whole genome shotgun (WGS) entry which is preliminary data.</text>
</comment>
<dbReference type="EMBL" id="VSRR010042158">
    <property type="protein sequence ID" value="MPC75914.1"/>
    <property type="molecule type" value="Genomic_DNA"/>
</dbReference>
<feature type="compositionally biased region" description="Low complexity" evidence="1">
    <location>
        <begin position="9"/>
        <end position="25"/>
    </location>
</feature>
<gene>
    <name evidence="2" type="ORF">E2C01_070314</name>
</gene>
<dbReference type="AlphaFoldDB" id="A0A5B7I523"/>
<evidence type="ECO:0000313" key="2">
    <source>
        <dbReference type="EMBL" id="MPC75914.1"/>
    </source>
</evidence>